<organism evidence="1 2">
    <name type="scientific">Tremella mesenterica</name>
    <name type="common">Jelly fungus</name>
    <dbReference type="NCBI Taxonomy" id="5217"/>
    <lineage>
        <taxon>Eukaryota</taxon>
        <taxon>Fungi</taxon>
        <taxon>Dikarya</taxon>
        <taxon>Basidiomycota</taxon>
        <taxon>Agaricomycotina</taxon>
        <taxon>Tremellomycetes</taxon>
        <taxon>Tremellales</taxon>
        <taxon>Tremellaceae</taxon>
        <taxon>Tremella</taxon>
    </lineage>
</organism>
<accession>A0A4Q1BGI3</accession>
<dbReference type="Proteomes" id="UP000289152">
    <property type="component" value="Unassembled WGS sequence"/>
</dbReference>
<dbReference type="PANTHER" id="PTHR28086">
    <property type="entry name" value="UPF0662 PROTEIN YPL260W"/>
    <property type="match status" value="1"/>
</dbReference>
<dbReference type="GO" id="GO:0005737">
    <property type="term" value="C:cytoplasm"/>
    <property type="evidence" value="ECO:0007669"/>
    <property type="project" value="TreeGrafter"/>
</dbReference>
<dbReference type="InParanoid" id="A0A4Q1BGI3"/>
<comment type="caution">
    <text evidence="1">The sequence shown here is derived from an EMBL/GenBank/DDBJ whole genome shotgun (WGS) entry which is preliminary data.</text>
</comment>
<protein>
    <submittedName>
        <fullName evidence="1">Uncharacterized protein</fullName>
    </submittedName>
</protein>
<evidence type="ECO:0000313" key="1">
    <source>
        <dbReference type="EMBL" id="RXK36675.1"/>
    </source>
</evidence>
<dbReference type="EMBL" id="SDIL01000090">
    <property type="protein sequence ID" value="RXK36675.1"/>
    <property type="molecule type" value="Genomic_DNA"/>
</dbReference>
<dbReference type="Pfam" id="PF10303">
    <property type="entry name" value="DUF2408"/>
    <property type="match status" value="2"/>
</dbReference>
<keyword evidence="2" id="KW-1185">Reference proteome</keyword>
<name>A0A4Q1BGI3_TREME</name>
<gene>
    <name evidence="1" type="ORF">M231_06062</name>
</gene>
<dbReference type="FunCoup" id="A0A4Q1BGI3">
    <property type="interactions" value="1"/>
</dbReference>
<dbReference type="VEuPathDB" id="FungiDB:TREMEDRAFT_59313"/>
<sequence length="478" mass="53612">MVPQEELPILEALIGIRNRLTALKKDTTRFIRAQDVMSIYSSVVKQAVTRLNTIRDEQAAKEASVSGTAVASSSKGAHSGLPEPNRVDTILGDVFGLLSLFFLTIGKSRETPAIYCQIASMRGILSHMNETGAYTEQFLVPFRERLSQLKQILKQDSEDGKHPEPIVRLMMRKLEGVERQLDHLMASLSVLSVELVTIHQRLVHLRKQLAIMAGQEKLNKQEFKAAVEELRKIDSKRVDGKFLGPGGSSVPEGQALLSGLLDTNFDVVQDIKAREAADDINPSLKPIWERLTEMKGQLEQLMLTHRWTLRETDLYNYSLSLREIDSMRVDGKFVDAEGNKAEGQYALLFLLRRCYGLIYRLMSESEPISEELMPVANKLSTIKKCLNEVLKYGGPYSPRDLYPYHLALHQIDQLRKDGKFYADDGSIPEGQAILVAQLSEAHELLEMLKESMSDEENESDDMDVVDVKDADPIAVAAA</sequence>
<dbReference type="AlphaFoldDB" id="A0A4Q1BGI3"/>
<dbReference type="PANTHER" id="PTHR28086:SF1">
    <property type="entry name" value="CU(2+) SUPPRESSING AND BLEOMYCIN SENSITIVE PROTEIN 1"/>
    <property type="match status" value="1"/>
</dbReference>
<proteinExistence type="predicted"/>
<dbReference type="GO" id="GO:0005634">
    <property type="term" value="C:nucleus"/>
    <property type="evidence" value="ECO:0007669"/>
    <property type="project" value="TreeGrafter"/>
</dbReference>
<evidence type="ECO:0000313" key="2">
    <source>
        <dbReference type="Proteomes" id="UP000289152"/>
    </source>
</evidence>
<dbReference type="STRING" id="5217.A0A4Q1BGI3"/>
<dbReference type="OrthoDB" id="2011986at2759"/>
<dbReference type="InterPro" id="IPR018810">
    <property type="entry name" value="UPF0662"/>
</dbReference>
<reference evidence="1 2" key="1">
    <citation type="submission" date="2016-06" db="EMBL/GenBank/DDBJ databases">
        <title>Evolution of pathogenesis and genome organization in the Tremellales.</title>
        <authorList>
            <person name="Cuomo C."/>
            <person name="Litvintseva A."/>
            <person name="Heitman J."/>
            <person name="Chen Y."/>
            <person name="Sun S."/>
            <person name="Springer D."/>
            <person name="Dromer F."/>
            <person name="Young S."/>
            <person name="Zeng Q."/>
            <person name="Chapman S."/>
            <person name="Gujja S."/>
            <person name="Saif S."/>
            <person name="Birren B."/>
        </authorList>
    </citation>
    <scope>NUCLEOTIDE SEQUENCE [LARGE SCALE GENOMIC DNA]</scope>
    <source>
        <strain evidence="1 2">ATCC 28783</strain>
    </source>
</reference>